<feature type="region of interest" description="Disordered" evidence="2">
    <location>
        <begin position="1881"/>
        <end position="1991"/>
    </location>
</feature>
<dbReference type="GO" id="GO:1901098">
    <property type="term" value="P:positive regulation of autophagosome maturation"/>
    <property type="evidence" value="ECO:0007669"/>
    <property type="project" value="TreeGrafter"/>
</dbReference>
<feature type="compositionally biased region" description="Low complexity" evidence="2">
    <location>
        <begin position="1310"/>
        <end position="1324"/>
    </location>
</feature>
<keyword evidence="1" id="KW-0175">Coiled coil</keyword>
<reference evidence="3" key="1">
    <citation type="submission" date="2023-01" db="EMBL/GenBank/DDBJ databases">
        <title>Genome assembly of the deep-sea coral Lophelia pertusa.</title>
        <authorList>
            <person name="Herrera S."/>
            <person name="Cordes E."/>
        </authorList>
    </citation>
    <scope>NUCLEOTIDE SEQUENCE</scope>
    <source>
        <strain evidence="3">USNM1676648</strain>
        <tissue evidence="3">Polyp</tissue>
    </source>
</reference>
<dbReference type="PANTHER" id="PTHR46753:SF2">
    <property type="entry name" value="FYVE AND COILED-COIL DOMAIN-CONTAINING PROTEIN 1"/>
    <property type="match status" value="1"/>
</dbReference>
<organism evidence="3 4">
    <name type="scientific">Desmophyllum pertusum</name>
    <dbReference type="NCBI Taxonomy" id="174260"/>
    <lineage>
        <taxon>Eukaryota</taxon>
        <taxon>Metazoa</taxon>
        <taxon>Cnidaria</taxon>
        <taxon>Anthozoa</taxon>
        <taxon>Hexacorallia</taxon>
        <taxon>Scleractinia</taxon>
        <taxon>Caryophylliina</taxon>
        <taxon>Caryophylliidae</taxon>
        <taxon>Desmophyllum</taxon>
    </lineage>
</organism>
<keyword evidence="4" id="KW-1185">Reference proteome</keyword>
<gene>
    <name evidence="3" type="ORF">OS493_004087</name>
</gene>
<feature type="coiled-coil region" evidence="1">
    <location>
        <begin position="67"/>
        <end position="157"/>
    </location>
</feature>
<feature type="region of interest" description="Disordered" evidence="2">
    <location>
        <begin position="1211"/>
        <end position="1239"/>
    </location>
</feature>
<evidence type="ECO:0000313" key="4">
    <source>
        <dbReference type="Proteomes" id="UP001163046"/>
    </source>
</evidence>
<feature type="region of interest" description="Disordered" evidence="2">
    <location>
        <begin position="569"/>
        <end position="597"/>
    </location>
</feature>
<feature type="region of interest" description="Disordered" evidence="2">
    <location>
        <begin position="1842"/>
        <end position="1862"/>
    </location>
</feature>
<feature type="region of interest" description="Disordered" evidence="2">
    <location>
        <begin position="1295"/>
        <end position="1324"/>
    </location>
</feature>
<feature type="compositionally biased region" description="Basic and acidic residues" evidence="2">
    <location>
        <begin position="460"/>
        <end position="470"/>
    </location>
</feature>
<feature type="compositionally biased region" description="Pro residues" evidence="2">
    <location>
        <begin position="1959"/>
        <end position="1973"/>
    </location>
</feature>
<evidence type="ECO:0000313" key="3">
    <source>
        <dbReference type="EMBL" id="KAJ7387122.1"/>
    </source>
</evidence>
<dbReference type="PANTHER" id="PTHR46753">
    <property type="entry name" value="FYVE AND COILED-COIL DOMAIN-CONTAINING PROTEIN 1"/>
    <property type="match status" value="1"/>
</dbReference>
<dbReference type="Proteomes" id="UP001163046">
    <property type="component" value="Unassembled WGS sequence"/>
</dbReference>
<feature type="coiled-coil region" evidence="1">
    <location>
        <begin position="1776"/>
        <end position="1831"/>
    </location>
</feature>
<feature type="coiled-coil region" evidence="1">
    <location>
        <begin position="1088"/>
        <end position="1168"/>
    </location>
</feature>
<feature type="region of interest" description="Disordered" evidence="2">
    <location>
        <begin position="271"/>
        <end position="323"/>
    </location>
</feature>
<feature type="compositionally biased region" description="Basic and acidic residues" evidence="2">
    <location>
        <begin position="285"/>
        <end position="313"/>
    </location>
</feature>
<feature type="compositionally biased region" description="Basic and acidic residues" evidence="2">
    <location>
        <begin position="1842"/>
        <end position="1854"/>
    </location>
</feature>
<feature type="region of interest" description="Disordered" evidence="2">
    <location>
        <begin position="711"/>
        <end position="741"/>
    </location>
</feature>
<dbReference type="OrthoDB" id="5975351at2759"/>
<dbReference type="GO" id="GO:0072383">
    <property type="term" value="P:plus-end-directed vesicle transport along microtubule"/>
    <property type="evidence" value="ECO:0007669"/>
    <property type="project" value="TreeGrafter"/>
</dbReference>
<feature type="region of interest" description="Disordered" evidence="2">
    <location>
        <begin position="346"/>
        <end position="406"/>
    </location>
</feature>
<dbReference type="GO" id="GO:0005764">
    <property type="term" value="C:lysosome"/>
    <property type="evidence" value="ECO:0007669"/>
    <property type="project" value="TreeGrafter"/>
</dbReference>
<feature type="region of interest" description="Disordered" evidence="2">
    <location>
        <begin position="2009"/>
        <end position="2032"/>
    </location>
</feature>
<comment type="caution">
    <text evidence="3">The sequence shown here is derived from an EMBL/GenBank/DDBJ whole genome shotgun (WGS) entry which is preliminary data.</text>
</comment>
<feature type="region of interest" description="Disordered" evidence="2">
    <location>
        <begin position="871"/>
        <end position="891"/>
    </location>
</feature>
<feature type="coiled-coil region" evidence="1">
    <location>
        <begin position="1439"/>
        <end position="1750"/>
    </location>
</feature>
<feature type="region of interest" description="Disordered" evidence="2">
    <location>
        <begin position="460"/>
        <end position="488"/>
    </location>
</feature>
<feature type="compositionally biased region" description="Acidic residues" evidence="2">
    <location>
        <begin position="585"/>
        <end position="594"/>
    </location>
</feature>
<evidence type="ECO:0000256" key="1">
    <source>
        <dbReference type="SAM" id="Coils"/>
    </source>
</evidence>
<dbReference type="GO" id="GO:0005770">
    <property type="term" value="C:late endosome"/>
    <property type="evidence" value="ECO:0007669"/>
    <property type="project" value="TreeGrafter"/>
</dbReference>
<protein>
    <submittedName>
        <fullName evidence="3">Uncharacterized protein</fullName>
    </submittedName>
</protein>
<accession>A0A9W9ZSW0</accession>
<evidence type="ECO:0000256" key="2">
    <source>
        <dbReference type="SAM" id="MobiDB-lite"/>
    </source>
</evidence>
<feature type="compositionally biased region" description="Basic and acidic residues" evidence="2">
    <location>
        <begin position="478"/>
        <end position="488"/>
    </location>
</feature>
<feature type="region of interest" description="Disordered" evidence="2">
    <location>
        <begin position="830"/>
        <end position="856"/>
    </location>
</feature>
<feature type="compositionally biased region" description="Basic and acidic residues" evidence="2">
    <location>
        <begin position="877"/>
        <end position="891"/>
    </location>
</feature>
<feature type="compositionally biased region" description="Polar residues" evidence="2">
    <location>
        <begin position="1300"/>
        <end position="1309"/>
    </location>
</feature>
<sequence length="2045" mass="235321">MRLSQEISDVRSLIEKLSLQKEKLGAALANKEKQIAVVTAEATEKSKMLEHKEKEAESLSLTKAEVSVALEMAKDGSEKLLAELEREKNKVENLRQELEHAKKQEKSDLTACVSRLEEEKKSFTMAENKCRDLEKRLKRAEEENLKIQEEKIEVEASLESKTANLTSVEMLAKENVFKWKKELDQKDEKLHALSQDMKKSNVSLSELLRVVDELRNKNGELEKECSHAEKSRKEVIEDRNNLQKKLNEEAESKKALDEKLQEMETTLARQREENKDLQKQLATTDSEKQSLQRKLEDLEEQNKNKEKRLDDLNRSTQSIEDERAKFKSELASLKEELATTTSFLEKTQRELKDSKEFIHEGRDKFDQLKMENGELKKALDGAESKSRRAESSSSKTKEQNDKLREKLEAIEEEMAALNVAFGEAQSKEQTLLIEMKSETERIESELESLMGECQILKEKLDETTEEKSEVEQELELERDERKNTEDELTKITKEHEALKISSQTSAEEKCQLEKELGREKDTRASIGAELARLQGEHEAMKLSSQTLALDQVDAGNLAESEEIVPCAEERVLSSAPEMEFSLESTSDEDEEDSLEEKFAKQRQINLELCDDLEELTDEKDELNEIIEELRSKAKKLQRNMDALIEEKESLEDKLDENTKLYKEEIGSLVDGNKELSRKLEVLIKDKHALREEIKTKERAYSEALEEGKKLEDALEKSGQEVKRLSKDVNMDVQKRDEDKLAKSKERMKELENKLDQLSLENQDIMSELAERKNENSTLRLAVEEVTLAKEDSEMKSGAVEEDLYDELHHVQEELNEKTKTIASLEEEIAEYKRSRTASEQEREMKEMRVKTSEKDLQDKLDKLQEELVEKNNTIAELTEHERSRQEQEREIQHTLAQLQGELSEKDQTITSLQEEIADQNIDALLSQMPEDDNNDNSDKLIQLQNELAEKDKKIGLLEEAVIDHKRTKFELDQEFRDKEANLATAREEFYKTFKEKCEDEERLESIRRANNRLQEALNIAKENENKLRKELQEAKGRKRTQNAFITEERVQKAHASDTLESGVEKVTIVSSKVSELSQAPPSVTPSSLENARKEIATLESHEQDLRSDLRKAREQVFDLQLELSDALRALKQKERLHDQERKRFQSTIEDMEKEYTKMRSDLSSLLAMEKNRSSFITVVELKGTLQKAESHMLEAISKTAELLNRAKNDIRESRRMDSGEFSAERSSERSRSFMETSTDQKKDLLKQLDEVCKERDRLERKLKRSEDTQILLKQILNDSLVELERFKRLVGFSGKHQKGRSSSVGSQKAETSTQELTTQSELTTTDLEEAERLKDRLEDLRRNIRGLEECLGEERSKGEGNLLDYLRERNKLHAEVTALKQCVQESGRKNESLQSLVSDLQGSLAHAQKERTAVEHEASQVRYEVEKLRTLSYDERAEKNSLRQANEDLKRSLLDTKEKDGKVTKVSEKVKELKKEKDRLSAENEKLKKNVNDLAKELEKLNKNNFATVSNELENAKHQISELSSAKEATESINKAIESELQGTKHNLNVLGKEHSELKDEFRNVEDKLDSERVKLVEDAHSFKMKMDKKNQDLLAKLEAKEHEAISLQARVEGLGALQRKLESDVRGLEKDKENVLSQVRSLEYDKERVEAINKQQKAEIEKLLLDTGSQKDLNDKLKSLFSENDRLDEMNKGLETDVRELYKQLETKGEDKNQLIQELHEMASRMKQLDKEKQNEAHLKEQLAEQLVEKDHAMKTKTKLLSSRLDGLLKETENLKDSSGKMEQMGVEYRRLEDENLQLIEGKEKLREEIDSLKTENDLLRRACQQLRGRKSITEERLVADTAKSELSSEPRRSSMNKPFVHKFQPIEERVIAEETNELNAMSGRVSQEPRRKSYDPVPSDIRLSKGLQAPMPPWTGDGRSRQIQGGPPGDRQRSHSSPAVKRFPGSPETRRDKSPSPKGPSPPSTKGPSPPSTDSSRSSETGHSMCSRSSYCSPILSLVDTCPLHRNPSTERPPAPNQCPICKKDRRRTGTSPKEYVTLEKYV</sequence>
<dbReference type="EMBL" id="MU825874">
    <property type="protein sequence ID" value="KAJ7387122.1"/>
    <property type="molecule type" value="Genomic_DNA"/>
</dbReference>
<dbReference type="GO" id="GO:0005776">
    <property type="term" value="C:autophagosome"/>
    <property type="evidence" value="ECO:0007669"/>
    <property type="project" value="TreeGrafter"/>
</dbReference>
<name>A0A9W9ZSW0_9CNID</name>
<proteinExistence type="predicted"/>
<dbReference type="Gene3D" id="1.10.287.1490">
    <property type="match status" value="1"/>
</dbReference>